<dbReference type="OrthoDB" id="2432361at2759"/>
<dbReference type="Proteomes" id="UP000748756">
    <property type="component" value="Unassembled WGS sequence"/>
</dbReference>
<accession>A0A9P5RNL0</accession>
<proteinExistence type="predicted"/>
<evidence type="ECO:0000313" key="1">
    <source>
        <dbReference type="EMBL" id="KAF9137870.1"/>
    </source>
</evidence>
<organism evidence="1 2">
    <name type="scientific">Linnemannia schmuckeri</name>
    <dbReference type="NCBI Taxonomy" id="64567"/>
    <lineage>
        <taxon>Eukaryota</taxon>
        <taxon>Fungi</taxon>
        <taxon>Fungi incertae sedis</taxon>
        <taxon>Mucoromycota</taxon>
        <taxon>Mortierellomycotina</taxon>
        <taxon>Mortierellomycetes</taxon>
        <taxon>Mortierellales</taxon>
        <taxon>Mortierellaceae</taxon>
        <taxon>Linnemannia</taxon>
    </lineage>
</organism>
<protein>
    <submittedName>
        <fullName evidence="1">Uncharacterized protein</fullName>
    </submittedName>
</protein>
<gene>
    <name evidence="1" type="ORF">BG015_002582</name>
</gene>
<reference evidence="1" key="1">
    <citation type="journal article" date="2020" name="Fungal Divers.">
        <title>Resolving the Mortierellaceae phylogeny through synthesis of multi-gene phylogenetics and phylogenomics.</title>
        <authorList>
            <person name="Vandepol N."/>
            <person name="Liber J."/>
            <person name="Desiro A."/>
            <person name="Na H."/>
            <person name="Kennedy M."/>
            <person name="Barry K."/>
            <person name="Grigoriev I.V."/>
            <person name="Miller A.N."/>
            <person name="O'Donnell K."/>
            <person name="Stajich J.E."/>
            <person name="Bonito G."/>
        </authorList>
    </citation>
    <scope>NUCLEOTIDE SEQUENCE</scope>
    <source>
        <strain evidence="1">NRRL 6426</strain>
    </source>
</reference>
<dbReference type="EMBL" id="JAAAUQ010001520">
    <property type="protein sequence ID" value="KAF9137870.1"/>
    <property type="molecule type" value="Genomic_DNA"/>
</dbReference>
<feature type="non-terminal residue" evidence="1">
    <location>
        <position position="1"/>
    </location>
</feature>
<dbReference type="AlphaFoldDB" id="A0A9P5RNL0"/>
<keyword evidence="2" id="KW-1185">Reference proteome</keyword>
<sequence>PTTTTTTTTTTTKTTKMAFKITTLLALATATLLVAVSSHENQVAADTFPQWCICGNNQLTGIVCSQNKGNWDGGSCGLDNQRVFDGFVKVCKNYNQELKCWH</sequence>
<comment type="caution">
    <text evidence="1">The sequence shown here is derived from an EMBL/GenBank/DDBJ whole genome shotgun (WGS) entry which is preliminary data.</text>
</comment>
<name>A0A9P5RNL0_9FUNG</name>
<evidence type="ECO:0000313" key="2">
    <source>
        <dbReference type="Proteomes" id="UP000748756"/>
    </source>
</evidence>